<feature type="compositionally biased region" description="Basic and acidic residues" evidence="11">
    <location>
        <begin position="1"/>
        <end position="20"/>
    </location>
</feature>
<evidence type="ECO:0000256" key="7">
    <source>
        <dbReference type="ARBA" id="ARBA00023121"/>
    </source>
</evidence>
<evidence type="ECO:0000256" key="9">
    <source>
        <dbReference type="ARBA" id="ARBA00023157"/>
    </source>
</evidence>
<dbReference type="PANTHER" id="PTHR31764">
    <property type="entry name" value="PROTEIN HAPLESS 2"/>
    <property type="match status" value="1"/>
</dbReference>
<feature type="region of interest" description="Disordered" evidence="11">
    <location>
        <begin position="1928"/>
        <end position="1951"/>
    </location>
</feature>
<evidence type="ECO:0000256" key="4">
    <source>
        <dbReference type="ARBA" id="ARBA00022692"/>
    </source>
</evidence>
<feature type="compositionally biased region" description="Polar residues" evidence="11">
    <location>
        <begin position="448"/>
        <end position="462"/>
    </location>
</feature>
<evidence type="ECO:0000313" key="14">
    <source>
        <dbReference type="EMBL" id="CAL7951054.1"/>
    </source>
</evidence>
<gene>
    <name evidence="14" type="ORF">XYLVIOL_LOCUS10340</name>
</gene>
<keyword evidence="5" id="KW-0732">Signal</keyword>
<feature type="region of interest" description="Disordered" evidence="11">
    <location>
        <begin position="251"/>
        <end position="573"/>
    </location>
</feature>
<organism evidence="14 15">
    <name type="scientific">Xylocopa violacea</name>
    <name type="common">Violet carpenter bee</name>
    <name type="synonym">Apis violacea</name>
    <dbReference type="NCBI Taxonomy" id="135666"/>
    <lineage>
        <taxon>Eukaryota</taxon>
        <taxon>Metazoa</taxon>
        <taxon>Ecdysozoa</taxon>
        <taxon>Arthropoda</taxon>
        <taxon>Hexapoda</taxon>
        <taxon>Insecta</taxon>
        <taxon>Pterygota</taxon>
        <taxon>Neoptera</taxon>
        <taxon>Endopterygota</taxon>
        <taxon>Hymenoptera</taxon>
        <taxon>Apocrita</taxon>
        <taxon>Aculeata</taxon>
        <taxon>Apoidea</taxon>
        <taxon>Anthophila</taxon>
        <taxon>Apidae</taxon>
        <taxon>Xylocopa</taxon>
        <taxon>Xylocopa</taxon>
    </lineage>
</organism>
<keyword evidence="4 12" id="KW-0812">Transmembrane</keyword>
<keyword evidence="8 12" id="KW-0472">Membrane</keyword>
<feature type="compositionally biased region" description="Basic residues" evidence="11">
    <location>
        <begin position="1849"/>
        <end position="1895"/>
    </location>
</feature>
<keyword evidence="9" id="KW-1015">Disulfide bond</keyword>
<feature type="compositionally biased region" description="Basic residues" evidence="11">
    <location>
        <begin position="1088"/>
        <end position="1105"/>
    </location>
</feature>
<evidence type="ECO:0000256" key="11">
    <source>
        <dbReference type="SAM" id="MobiDB-lite"/>
    </source>
</evidence>
<dbReference type="PANTHER" id="PTHR31764:SF0">
    <property type="entry name" value="GENERATIVE CELL SPECIFIC-1_HAP2 DOMAIN-CONTAINING PROTEIN"/>
    <property type="match status" value="1"/>
</dbReference>
<feature type="compositionally biased region" description="Basic and acidic residues" evidence="11">
    <location>
        <begin position="493"/>
        <end position="518"/>
    </location>
</feature>
<dbReference type="EMBL" id="CAXAJV020001300">
    <property type="protein sequence ID" value="CAL7951054.1"/>
    <property type="molecule type" value="Genomic_DNA"/>
</dbReference>
<comment type="subcellular location">
    <subcellularLocation>
        <location evidence="1">Cell membrane</location>
        <topology evidence="1">Single-pass type I membrane protein</topology>
    </subcellularLocation>
</comment>
<feature type="compositionally biased region" description="Basic and acidic residues" evidence="11">
    <location>
        <begin position="1806"/>
        <end position="1817"/>
    </location>
</feature>
<evidence type="ECO:0000259" key="13">
    <source>
        <dbReference type="Pfam" id="PF10699"/>
    </source>
</evidence>
<feature type="compositionally biased region" description="Basic and acidic residues" evidence="11">
    <location>
        <begin position="1825"/>
        <end position="1835"/>
    </location>
</feature>
<feature type="compositionally biased region" description="Polar residues" evidence="11">
    <location>
        <begin position="254"/>
        <end position="264"/>
    </location>
</feature>
<feature type="region of interest" description="Disordered" evidence="11">
    <location>
        <begin position="1691"/>
        <end position="1712"/>
    </location>
</feature>
<feature type="compositionally biased region" description="Polar residues" evidence="11">
    <location>
        <begin position="162"/>
        <end position="179"/>
    </location>
</feature>
<evidence type="ECO:0000256" key="10">
    <source>
        <dbReference type="ARBA" id="ARBA00023279"/>
    </source>
</evidence>
<feature type="region of interest" description="Disordered" evidence="11">
    <location>
        <begin position="793"/>
        <end position="869"/>
    </location>
</feature>
<feature type="compositionally biased region" description="Basic and acidic residues" evidence="11">
    <location>
        <begin position="1106"/>
        <end position="1120"/>
    </location>
</feature>
<dbReference type="InterPro" id="IPR040326">
    <property type="entry name" value="HAP2/GCS1"/>
</dbReference>
<feature type="compositionally biased region" description="Basic and acidic residues" evidence="11">
    <location>
        <begin position="202"/>
        <end position="219"/>
    </location>
</feature>
<feature type="compositionally biased region" description="Basic residues" evidence="11">
    <location>
        <begin position="820"/>
        <end position="837"/>
    </location>
</feature>
<name>A0ABP1PCU1_XYLVO</name>
<feature type="compositionally biased region" description="Basic and acidic residues" evidence="11">
    <location>
        <begin position="136"/>
        <end position="155"/>
    </location>
</feature>
<feature type="domain" description="Generative cell specific-1/HAP2" evidence="13">
    <location>
        <begin position="2000"/>
        <end position="2324"/>
    </location>
</feature>
<proteinExistence type="inferred from homology"/>
<feature type="compositionally biased region" description="Basic and acidic residues" evidence="11">
    <location>
        <begin position="536"/>
        <end position="554"/>
    </location>
</feature>
<dbReference type="Pfam" id="PF10699">
    <property type="entry name" value="HAP2-GCS1"/>
    <property type="match status" value="1"/>
</dbReference>
<evidence type="ECO:0000256" key="3">
    <source>
        <dbReference type="ARBA" id="ARBA00022475"/>
    </source>
</evidence>
<evidence type="ECO:0000313" key="15">
    <source>
        <dbReference type="Proteomes" id="UP001642520"/>
    </source>
</evidence>
<dbReference type="InterPro" id="IPR018928">
    <property type="entry name" value="HAP2/GCS1_dom"/>
</dbReference>
<feature type="region of interest" description="Disordered" evidence="11">
    <location>
        <begin position="1360"/>
        <end position="1441"/>
    </location>
</feature>
<feature type="region of interest" description="Disordered" evidence="11">
    <location>
        <begin position="959"/>
        <end position="1021"/>
    </location>
</feature>
<feature type="compositionally biased region" description="Polar residues" evidence="11">
    <location>
        <begin position="1741"/>
        <end position="1755"/>
    </location>
</feature>
<evidence type="ECO:0000256" key="12">
    <source>
        <dbReference type="SAM" id="Phobius"/>
    </source>
</evidence>
<feature type="compositionally biased region" description="Basic and acidic residues" evidence="11">
    <location>
        <begin position="180"/>
        <end position="194"/>
    </location>
</feature>
<keyword evidence="6 12" id="KW-1133">Transmembrane helix</keyword>
<comment type="caution">
    <text evidence="14">The sequence shown here is derived from an EMBL/GenBank/DDBJ whole genome shotgun (WGS) entry which is preliminary data.</text>
</comment>
<reference evidence="14 15" key="1">
    <citation type="submission" date="2024-08" db="EMBL/GenBank/DDBJ databases">
        <authorList>
            <person name="Will J Nash"/>
            <person name="Angela Man"/>
            <person name="Seanna McTaggart"/>
            <person name="Kendall Baker"/>
            <person name="Tom Barker"/>
            <person name="Leah Catchpole"/>
            <person name="Alex Durrant"/>
            <person name="Karim Gharbi"/>
            <person name="Naomi Irish"/>
            <person name="Gemy Kaithakottil"/>
            <person name="Debby Ku"/>
            <person name="Aaliyah Providence"/>
            <person name="Felix Shaw"/>
            <person name="David Swarbreck"/>
            <person name="Chris Watkins"/>
            <person name="Ann M. McCartney"/>
            <person name="Giulio Formenti"/>
            <person name="Alice Mouton"/>
            <person name="Noel Vella"/>
            <person name="Bjorn M von Reumont"/>
            <person name="Adriana Vella"/>
            <person name="Wilfried Haerty"/>
        </authorList>
    </citation>
    <scope>NUCLEOTIDE SEQUENCE [LARGE SCALE GENOMIC DNA]</scope>
</reference>
<keyword evidence="10" id="KW-0278">Fertilization</keyword>
<evidence type="ECO:0000256" key="5">
    <source>
        <dbReference type="ARBA" id="ARBA00022729"/>
    </source>
</evidence>
<feature type="transmembrane region" description="Helical" evidence="12">
    <location>
        <begin position="2372"/>
        <end position="2397"/>
    </location>
</feature>
<sequence length="2562" mass="282997">MEEPPRVAHQETRKGCRESSEEGASVNSVASSPGCAEKYSGEQVGGSSTSGSFVSPEVAAGRAPSVDKTASSVDAGRGNDVSGGRGGSARVGERYSKSNSGRGTEGEGESTRCEIPCDVKVGGGNRGFQSVDSSVEVEKLSRTEEEQVIRSKESSASELSSRGTNVSGHVSRLQNPFRSTSHESGEKLVTERRSGRVNGSQRSERREHQPGPLRGDKGSPVKSGKKRSKVFLVTPRIDSLAIRPSMHLNEPFKNLSTDVSSRSTRLGVAKDEARGNLNGIMENTSPSRKIIPGSLNGKHGAEASGREKKGSSSETVPKDRSRLSSSRMAKEGGDFSARGKKRRREETIKNYTPQKRTLKDVSCRKDREFRFGQRKRKGRDVVDYGSTANIRGSRGQPRKGGSWRRRSRRFSDASRRRGRRKRSERTVPDDKGLVATNLDPGHDVQVYIDNSRTLTAATNGGSRSRDEKSELAGGKGRTSHGGVDDSISGNEANRQDSVDKQIEEKFSRISDALKEDTMGSKAVAKGRTTDVTGVDRAYEKEKPPNDAAGAKDKFEEADEAQSYPRIDEISDGKEDAGSILNAKESDNFDSNSDELVIASQQDNPFANNYKSSTPDSELVISPTAGSSIITGQNRATSNMFAPEDTQQVNSFDSNMDESPLNPTLFTTEASELTRALIVIDLFEVATGSITGTPRTRKPDDQPKLFDRLTGLKENIEKAFKKLKPADKLTEIAETTTVMLKESTTPLNATTEASTRITDRMLRPTLKPAEDAAQTLSGGAEFHDEISMDETTFAFETDAPTTRASSRQRGSISRDVESFKARNRLRTSGRRRQRKRKTPFAIEKQNSVGLHEQMASRGNPGDYDGKKRSTRADSAMKFSFEAGNVDVVKRRLGKSSTFSRERRNYLQLLVDDGSKARKRTVDRLPRRYERIERNGDPGGRREASIVAGSHPWFVTTETSEYTVNPNDNPRRVFSSKSSASLDGGKKSRNDATARESRAYPATDGASGRILPPCAKNRHRGIGDQPAKSVVCQAEIDRRGRRLLSVQMLKDGKSEVGQRRAGKDRKKVRDDGDDCAQEDEADEAEDASERRKRAKSLHRKDRGKSKKRDTEKRKKEKGDKKQLLSSSREDDYDYFVPGEQEDDGTFFADRQSDSDENLEGPGENYDGGLGGSSSKETNGNSRISEDDSYDLLNDNTASFDGYDKYPDDSKGENQIRSVDEEKSASGDIRGGKNEGKDFDISLTGRIHLESDSYGRPVSISFNAAPEFFSENSIDGETNVQGDRSPLASSAIDATDALVSGKLDNANYLADVADMGASLSVPLEPIDDRRIAREYYLDTIRARSRNAGYKNDFNGRSKLLHLQKKSVQSSGDPVKGDATSSRRSSSMSTSFRGNLRRSKKESGSSSVARDETRADSSNVDQRDESSNAGERNRVASSSSDEDSKKAISELLDELPRVSLDLSNLPESILASGDLENRDNPAEDVESAATVRESGPCYALNATTQRVDFPELTTVTGKYVGAVARTTLLSIHDLGVKGASNRTTSDRGMETAMETTMAETAASTSTPAATTTPATTTMISSFNETVVEAKLSYPRPEAAFQIAKNASEYKVPGEEGEQSGEKKNMLAVSEFVNKLEKLVSDAGNSSNATGRTLIHLKKFIIVPDNRTLWSLRGFTEPESEQGTSTETVILMGEGTRKRGASVARTEEGSGYPEIERKSRADESNLIKEIISSVIRGDNLKRDASSKSCSGSNDPKSSVAGTMDARPLDDPVESGLKDSVGKEEEEKSSNEMAKASQNVAKSIDDQFPEPSPEHEKKLKKNNEVCQESKSTLKEKREAAKGDAASVNRKEAHASRGRKKEAKHPKRKRRRKRKRKSKKRKAKKESKNKKKGKQTRSRWPFKRNLLMLAEEERNQPGNVDYGAKWRGRDKFEAREGKRRGYGEPQIRGGQDCADPRHPPDADPLKYLESAHCLRFSDLWFVLPCSFPFDVRPFIEITERDDVELFRYSVYQLEEPVTVHAVHLRVYAKRTEPDGSVSWRDLTNGSTVRLGTFDRHYRDAEGTITFTYNDASTSNAEHSLDHVRDRLLVPSTLSGKKPKYSDTEGWSSEYLVVQADKINEEANECDKAGVGFTAFAGQPDRCERVRGTCLRNQPLDYWRHDIEARQSGRAGCYFLSNFARVPSEAIKYNVNGTGSREFLALEYHSPHVSVIDVELGDDYSPPLRPGSHGRLTEVHIDNTAIDYTVITVLITNKGSSPCSYRARITDCPRGLPVSWSNAESASRTISPRRDRKVTLDLYGRLSLNEFSCTVVLLDRHGESVARRGIKVQRMEHCCCVRHCACTCTANARDGLNCRPMLLEHYHAAGFRGPLPAKSVKPPFWSTVVTIVSLVITVLLLLLLFLGFLKWLIGTCVPAASRWGLDDLLEEDKLKEYFEKNLKSRSVVLNQLGQPVHPDTGKKSVRICSRKLEFFLNLTFFFIYPFAISCVCCSKRRRSSRPASSARSKESLATENDPSQAMIRVSTYGDDANSRLEAEDTRYVMDELKKSQESLQNRGGYKMEQSPTEESSSD</sequence>
<feature type="transmembrane region" description="Helical" evidence="12">
    <location>
        <begin position="2460"/>
        <end position="2476"/>
    </location>
</feature>
<feature type="compositionally biased region" description="Basic and acidic residues" evidence="11">
    <location>
        <begin position="2520"/>
        <end position="2540"/>
    </location>
</feature>
<protein>
    <recommendedName>
        <fullName evidence="13">Generative cell specific-1/HAP2 domain-containing protein</fullName>
    </recommendedName>
</protein>
<evidence type="ECO:0000256" key="8">
    <source>
        <dbReference type="ARBA" id="ARBA00023136"/>
    </source>
</evidence>
<evidence type="ECO:0000256" key="1">
    <source>
        <dbReference type="ARBA" id="ARBA00004251"/>
    </source>
</evidence>
<evidence type="ECO:0000256" key="2">
    <source>
        <dbReference type="ARBA" id="ARBA00010929"/>
    </source>
</evidence>
<feature type="compositionally biased region" description="Low complexity" evidence="11">
    <location>
        <begin position="1376"/>
        <end position="1387"/>
    </location>
</feature>
<feature type="compositionally biased region" description="Basic and acidic residues" evidence="11">
    <location>
        <begin position="1199"/>
        <end position="1237"/>
    </location>
</feature>
<feature type="compositionally biased region" description="Basic and acidic residues" evidence="11">
    <location>
        <begin position="1405"/>
        <end position="1430"/>
    </location>
</feature>
<feature type="region of interest" description="Disordered" evidence="11">
    <location>
        <begin position="2491"/>
        <end position="2562"/>
    </location>
</feature>
<accession>A0ABP1PCU1</accession>
<feature type="region of interest" description="Disordered" evidence="11">
    <location>
        <begin position="1736"/>
        <end position="1897"/>
    </location>
</feature>
<feature type="compositionally biased region" description="Basic and acidic residues" evidence="11">
    <location>
        <begin position="1770"/>
        <end position="1784"/>
    </location>
</feature>
<feature type="compositionally biased region" description="Polar residues" evidence="11">
    <location>
        <begin position="1170"/>
        <end position="1180"/>
    </location>
</feature>
<feature type="compositionally biased region" description="Acidic residues" evidence="11">
    <location>
        <begin position="1069"/>
        <end position="1084"/>
    </location>
</feature>
<feature type="compositionally biased region" description="Polar residues" evidence="11">
    <location>
        <begin position="798"/>
        <end position="810"/>
    </location>
</feature>
<feature type="region of interest" description="Disordered" evidence="11">
    <location>
        <begin position="1"/>
        <end position="230"/>
    </location>
</feature>
<keyword evidence="3" id="KW-1003">Cell membrane</keyword>
<feature type="compositionally biased region" description="Basic and acidic residues" evidence="11">
    <location>
        <begin position="357"/>
        <end position="371"/>
    </location>
</feature>
<feature type="region of interest" description="Disordered" evidence="11">
    <location>
        <begin position="1468"/>
        <end position="1488"/>
    </location>
</feature>
<feature type="compositionally biased region" description="Basic and acidic residues" evidence="11">
    <location>
        <begin position="299"/>
        <end position="333"/>
    </location>
</feature>
<keyword evidence="15" id="KW-1185">Reference proteome</keyword>
<feature type="region of interest" description="Disordered" evidence="11">
    <location>
        <begin position="1043"/>
        <end position="1237"/>
    </location>
</feature>
<dbReference type="Proteomes" id="UP001642520">
    <property type="component" value="Unassembled WGS sequence"/>
</dbReference>
<feature type="compositionally biased region" description="Basic and acidic residues" evidence="11">
    <location>
        <begin position="982"/>
        <end position="996"/>
    </location>
</feature>
<comment type="similarity">
    <text evidence="2">Belongs to the HAP2/GCS1 family.</text>
</comment>
<keyword evidence="7" id="KW-0446">Lipid-binding</keyword>
<evidence type="ECO:0000256" key="6">
    <source>
        <dbReference type="ARBA" id="ARBA00022989"/>
    </source>
</evidence>
<feature type="compositionally biased region" description="Polar residues" evidence="11">
    <location>
        <begin position="2553"/>
        <end position="2562"/>
    </location>
</feature>